<feature type="domain" description="Gal80p-like C-terminal" evidence="3">
    <location>
        <begin position="132"/>
        <end position="272"/>
    </location>
</feature>
<dbReference type="PANTHER" id="PTHR43818">
    <property type="entry name" value="BCDNA.GH03377"/>
    <property type="match status" value="1"/>
</dbReference>
<proteinExistence type="predicted"/>
<keyword evidence="5" id="KW-1185">Reference proteome</keyword>
<organism evidence="4 5">
    <name type="scientific">Herbiconiux aconitum</name>
    <dbReference type="NCBI Taxonomy" id="2970913"/>
    <lineage>
        <taxon>Bacteria</taxon>
        <taxon>Bacillati</taxon>
        <taxon>Actinomycetota</taxon>
        <taxon>Actinomycetes</taxon>
        <taxon>Micrococcales</taxon>
        <taxon>Microbacteriaceae</taxon>
        <taxon>Herbiconiux</taxon>
    </lineage>
</organism>
<dbReference type="InterPro" id="IPR055080">
    <property type="entry name" value="Gal80p-like_C"/>
</dbReference>
<dbReference type="InterPro" id="IPR050463">
    <property type="entry name" value="Gfo/Idh/MocA_oxidrdct_glycsds"/>
</dbReference>
<dbReference type="SUPFAM" id="SSF51735">
    <property type="entry name" value="NAD(P)-binding Rossmann-fold domains"/>
    <property type="match status" value="1"/>
</dbReference>
<accession>A0ABT2GNC5</accession>
<evidence type="ECO:0000259" key="3">
    <source>
        <dbReference type="Pfam" id="PF22685"/>
    </source>
</evidence>
<feature type="domain" description="Gfo/Idh/MocA-like oxidoreductase N-terminal" evidence="2">
    <location>
        <begin position="5"/>
        <end position="125"/>
    </location>
</feature>
<dbReference type="InterPro" id="IPR036291">
    <property type="entry name" value="NAD(P)-bd_dom_sf"/>
</dbReference>
<dbReference type="Gene3D" id="3.40.50.720">
    <property type="entry name" value="NAD(P)-binding Rossmann-like Domain"/>
    <property type="match status" value="1"/>
</dbReference>
<reference evidence="4" key="1">
    <citation type="submission" date="2022-08" db="EMBL/GenBank/DDBJ databases">
        <authorList>
            <person name="Deng Y."/>
            <person name="Han X.-F."/>
            <person name="Zhang Y.-Q."/>
        </authorList>
    </citation>
    <scope>NUCLEOTIDE SEQUENCE</scope>
    <source>
        <strain evidence="4">CPCC 205763</strain>
    </source>
</reference>
<evidence type="ECO:0000313" key="4">
    <source>
        <dbReference type="EMBL" id="MCS5717708.1"/>
    </source>
</evidence>
<keyword evidence="1" id="KW-0560">Oxidoreductase</keyword>
<comment type="caution">
    <text evidence="4">The sequence shown here is derived from an EMBL/GenBank/DDBJ whole genome shotgun (WGS) entry which is preliminary data.</text>
</comment>
<dbReference type="SUPFAM" id="SSF55347">
    <property type="entry name" value="Glyceraldehyde-3-phosphate dehydrogenase-like, C-terminal domain"/>
    <property type="match status" value="1"/>
</dbReference>
<dbReference type="Pfam" id="PF01408">
    <property type="entry name" value="GFO_IDH_MocA"/>
    <property type="match status" value="1"/>
</dbReference>
<name>A0ABT2GNC5_9MICO</name>
<evidence type="ECO:0000313" key="5">
    <source>
        <dbReference type="Proteomes" id="UP001165584"/>
    </source>
</evidence>
<evidence type="ECO:0000256" key="1">
    <source>
        <dbReference type="ARBA" id="ARBA00023002"/>
    </source>
</evidence>
<dbReference type="Gene3D" id="3.30.360.10">
    <property type="entry name" value="Dihydrodipicolinate Reductase, domain 2"/>
    <property type="match status" value="1"/>
</dbReference>
<dbReference type="RefSeq" id="WP_259506172.1">
    <property type="nucleotide sequence ID" value="NZ_JANLCM010000001.1"/>
</dbReference>
<evidence type="ECO:0000259" key="2">
    <source>
        <dbReference type="Pfam" id="PF01408"/>
    </source>
</evidence>
<gene>
    <name evidence="4" type="ORF">N1027_06115</name>
</gene>
<dbReference type="Pfam" id="PF22685">
    <property type="entry name" value="Gal80p_C-like"/>
    <property type="match status" value="1"/>
</dbReference>
<sequence>MTQIGVGIIGASPGRSWAALSHVPALKALPDFDLRAVSTSRRESAEAAAVAFETTGFDNHEDLLAHPGVDLVVVAVKVPRHEELITAALAAGKMVYSEWPLGVDARQAARLAAQARTSGVRTVVGLQGRFSPAIEHARELVHQGYIGEVLGTTLEGSGMGWGPDTTASSAYVYDAASGATTLSVVGMHALDAVTWVLGDFSSVGGALAVRRPYVRVADSGEMIPVTAPDHVAISGRLGDGAIASAYFRGGTSRAGNLRWQINGTDGDLLITSGGNLQVAELALYGARGAETELVPIAVPTESLAGGGALAGNVARLYRQFADDIMNDTNLAPDFAYAVTRHEVLNAIETSAVTGVAVHPRTDGKFHD</sequence>
<protein>
    <submittedName>
        <fullName evidence="4">Gfo/Idh/MocA family oxidoreductase</fullName>
    </submittedName>
</protein>
<dbReference type="Proteomes" id="UP001165584">
    <property type="component" value="Unassembled WGS sequence"/>
</dbReference>
<dbReference type="EMBL" id="JANLCM010000001">
    <property type="protein sequence ID" value="MCS5717708.1"/>
    <property type="molecule type" value="Genomic_DNA"/>
</dbReference>
<dbReference type="InterPro" id="IPR000683">
    <property type="entry name" value="Gfo/Idh/MocA-like_OxRdtase_N"/>
</dbReference>
<dbReference type="PANTHER" id="PTHR43818:SF11">
    <property type="entry name" value="BCDNA.GH03377"/>
    <property type="match status" value="1"/>
</dbReference>